<accession>A0A4S2KU74</accession>
<dbReference type="InterPro" id="IPR000488">
    <property type="entry name" value="Death_dom"/>
</dbReference>
<dbReference type="InterPro" id="IPR011029">
    <property type="entry name" value="DEATH-like_dom_sf"/>
</dbReference>
<proteinExistence type="predicted"/>
<sequence length="291" mass="34601">MRTWQDAKIKQPGDRAFQRRHIVKQGVKYDKMLERYKLLRHAFLSVAEPLIDSDALDQLKLNYAFEIDSKRKLSQVKDLKMFIRLLEKRNIMSYSDIEPFRYISKRYIHKPDLESKLEDYDSWLKTVPLLPSYKYQSDEISVLPSTSKSTGSESTCNSMYNLSQSSIESTAKLFSNSTQTLQCNSEHEEQYNLYKRKKLLQETVLLQVRDRLGRSWRDVARHLGIREYEIDAVQSKYPYDLKEQSYEILKMYMSQCNTEQWAINLIRALEKGRRRDLKELVEELILKDKNI</sequence>
<dbReference type="Pfam" id="PF00531">
    <property type="entry name" value="Death"/>
    <property type="match status" value="1"/>
</dbReference>
<gene>
    <name evidence="2" type="ORF">DBV15_03501</name>
</gene>
<dbReference type="AlphaFoldDB" id="A0A4S2KU74"/>
<feature type="non-terminal residue" evidence="2">
    <location>
        <position position="291"/>
    </location>
</feature>
<dbReference type="GO" id="GO:0007165">
    <property type="term" value="P:signal transduction"/>
    <property type="evidence" value="ECO:0007669"/>
    <property type="project" value="InterPro"/>
</dbReference>
<dbReference type="Gene3D" id="1.10.533.10">
    <property type="entry name" value="Death Domain, Fas"/>
    <property type="match status" value="2"/>
</dbReference>
<dbReference type="STRING" id="300112.A0A4S2KU74"/>
<name>A0A4S2KU74_9HYME</name>
<evidence type="ECO:0000313" key="2">
    <source>
        <dbReference type="EMBL" id="TGZ53535.1"/>
    </source>
</evidence>
<feature type="domain" description="Death" evidence="1">
    <location>
        <begin position="201"/>
        <end position="285"/>
    </location>
</feature>
<dbReference type="CDD" id="cd01670">
    <property type="entry name" value="Death"/>
    <property type="match status" value="1"/>
</dbReference>
<dbReference type="EMBL" id="QBLH01001013">
    <property type="protein sequence ID" value="TGZ53535.1"/>
    <property type="molecule type" value="Genomic_DNA"/>
</dbReference>
<dbReference type="SUPFAM" id="SSF47986">
    <property type="entry name" value="DEATH domain"/>
    <property type="match status" value="1"/>
</dbReference>
<evidence type="ECO:0000259" key="1">
    <source>
        <dbReference type="PROSITE" id="PS50017"/>
    </source>
</evidence>
<keyword evidence="3" id="KW-1185">Reference proteome</keyword>
<protein>
    <submittedName>
        <fullName evidence="2">Death domain-containing adapter protein BG4</fullName>
    </submittedName>
</protein>
<evidence type="ECO:0000313" key="3">
    <source>
        <dbReference type="Proteomes" id="UP000310200"/>
    </source>
</evidence>
<dbReference type="PROSITE" id="PS50017">
    <property type="entry name" value="DEATH_DOMAIN"/>
    <property type="match status" value="1"/>
</dbReference>
<organism evidence="2 3">
    <name type="scientific">Temnothorax longispinosus</name>
    <dbReference type="NCBI Taxonomy" id="300112"/>
    <lineage>
        <taxon>Eukaryota</taxon>
        <taxon>Metazoa</taxon>
        <taxon>Ecdysozoa</taxon>
        <taxon>Arthropoda</taxon>
        <taxon>Hexapoda</taxon>
        <taxon>Insecta</taxon>
        <taxon>Pterygota</taxon>
        <taxon>Neoptera</taxon>
        <taxon>Endopterygota</taxon>
        <taxon>Hymenoptera</taxon>
        <taxon>Apocrita</taxon>
        <taxon>Aculeata</taxon>
        <taxon>Formicoidea</taxon>
        <taxon>Formicidae</taxon>
        <taxon>Myrmicinae</taxon>
        <taxon>Temnothorax</taxon>
    </lineage>
</organism>
<dbReference type="Proteomes" id="UP000310200">
    <property type="component" value="Unassembled WGS sequence"/>
</dbReference>
<dbReference type="SMART" id="SM00005">
    <property type="entry name" value="DEATH"/>
    <property type="match status" value="1"/>
</dbReference>
<comment type="caution">
    <text evidence="2">The sequence shown here is derived from an EMBL/GenBank/DDBJ whole genome shotgun (WGS) entry which is preliminary data.</text>
</comment>
<reference evidence="2 3" key="1">
    <citation type="journal article" date="2019" name="Philos. Trans. R. Soc. Lond., B, Biol. Sci.">
        <title>Ant behaviour and brain gene expression of defending hosts depend on the ecological success of the intruding social parasite.</title>
        <authorList>
            <person name="Kaur R."/>
            <person name="Stoldt M."/>
            <person name="Jongepier E."/>
            <person name="Feldmeyer B."/>
            <person name="Menzel F."/>
            <person name="Bornberg-Bauer E."/>
            <person name="Foitzik S."/>
        </authorList>
    </citation>
    <scope>NUCLEOTIDE SEQUENCE [LARGE SCALE GENOMIC DNA]</scope>
    <source>
        <tissue evidence="2">Whole body</tissue>
    </source>
</reference>